<reference evidence="2" key="1">
    <citation type="submission" date="2022-07" db="EMBL/GenBank/DDBJ databases">
        <title>Fungi with potential for degradation of polypropylene.</title>
        <authorList>
            <person name="Gostincar C."/>
        </authorList>
    </citation>
    <scope>NUCLEOTIDE SEQUENCE</scope>
    <source>
        <strain evidence="2">EXF-13308</strain>
    </source>
</reference>
<feature type="region of interest" description="Disordered" evidence="1">
    <location>
        <begin position="91"/>
        <end position="147"/>
    </location>
</feature>
<feature type="compositionally biased region" description="Basic and acidic residues" evidence="1">
    <location>
        <begin position="216"/>
        <end position="234"/>
    </location>
</feature>
<feature type="region of interest" description="Disordered" evidence="1">
    <location>
        <begin position="672"/>
        <end position="709"/>
    </location>
</feature>
<dbReference type="GO" id="GO:0005740">
    <property type="term" value="C:mitochondrial envelope"/>
    <property type="evidence" value="ECO:0007669"/>
    <property type="project" value="TreeGrafter"/>
</dbReference>
<protein>
    <submittedName>
        <fullName evidence="2">Uncharacterized protein</fullName>
    </submittedName>
</protein>
<dbReference type="PANTHER" id="PTHR31014:SF0">
    <property type="entry name" value="MITOCHONDRIAL TRANSLATION SYSTEM COMPONENT PET127-RELATED"/>
    <property type="match status" value="1"/>
</dbReference>
<organism evidence="2 3">
    <name type="scientific">Pleurostoma richardsiae</name>
    <dbReference type="NCBI Taxonomy" id="41990"/>
    <lineage>
        <taxon>Eukaryota</taxon>
        <taxon>Fungi</taxon>
        <taxon>Dikarya</taxon>
        <taxon>Ascomycota</taxon>
        <taxon>Pezizomycotina</taxon>
        <taxon>Sordariomycetes</taxon>
        <taxon>Sordariomycetidae</taxon>
        <taxon>Calosphaeriales</taxon>
        <taxon>Pleurostomataceae</taxon>
        <taxon>Pleurostoma</taxon>
    </lineage>
</organism>
<dbReference type="PANTHER" id="PTHR31014">
    <property type="entry name" value="MITOCHONDRIAL TRANSLATION SYSTEM COMPONENT PET127-RELATED"/>
    <property type="match status" value="1"/>
</dbReference>
<dbReference type="GO" id="GO:0000964">
    <property type="term" value="P:mitochondrial RNA 5'-end processing"/>
    <property type="evidence" value="ECO:0007669"/>
    <property type="project" value="TreeGrafter"/>
</dbReference>
<dbReference type="AlphaFoldDB" id="A0AA38VF55"/>
<dbReference type="Proteomes" id="UP001174694">
    <property type="component" value="Unassembled WGS sequence"/>
</dbReference>
<feature type="compositionally biased region" description="Acidic residues" evidence="1">
    <location>
        <begin position="812"/>
        <end position="828"/>
    </location>
</feature>
<feature type="compositionally biased region" description="Polar residues" evidence="1">
    <location>
        <begin position="46"/>
        <end position="56"/>
    </location>
</feature>
<dbReference type="InterPro" id="IPR013943">
    <property type="entry name" value="Pet127"/>
</dbReference>
<feature type="compositionally biased region" description="Basic and acidic residues" evidence="1">
    <location>
        <begin position="103"/>
        <end position="113"/>
    </location>
</feature>
<proteinExistence type="predicted"/>
<accession>A0AA38VF55</accession>
<feature type="compositionally biased region" description="Basic and acidic residues" evidence="1">
    <location>
        <begin position="190"/>
        <end position="209"/>
    </location>
</feature>
<name>A0AA38VF55_9PEZI</name>
<feature type="region of interest" description="Disordered" evidence="1">
    <location>
        <begin position="774"/>
        <end position="864"/>
    </location>
</feature>
<dbReference type="Pfam" id="PF08634">
    <property type="entry name" value="Pet127"/>
    <property type="match status" value="1"/>
</dbReference>
<feature type="region of interest" description="Disordered" evidence="1">
    <location>
        <begin position="176"/>
        <end position="256"/>
    </location>
</feature>
<sequence length="1102" mass="123348">MLQLGSRGSRTVRNHHICAACSTSLLRAPGALSGHPSNQHERPYGTTKTPDTNGNSRKPIAKKEYEKRTHKGRIRLWRETLDTLKNLQAKISATATPDGDSAAARESEPRESAAGDASAVVAEAQHGGTPAETGDGPKAGEDGQQLPPERSQRLLEGALNVLKQVLEVQLETTKLKHAQRVQKLNKRERKSQESLKQENTDEQDGEKKPVRTRAAAAEKERKEKAVTAKSEFIRRLPSGPKQAVSRKSLSETSTPEISVQRLDSAELRFKAVDKLQPPVPRVQYGLDRVLFNPGVYHLQDPRSRVYNFDPYLASIMPIQEFDFNALKEYVTSSKDTTLISIAASQKKKYTGSTSSMTAMLSHFHFLLSAWRPINAAHTSRSFTPESTNFTRITRAPAAAFLHWKEGVYAIDADKQFDTANILSMLGKSMEKLLTLRKEEYEKYRVRNSSQLTEADRNAAESYHYSTLGDFMMRSQLDAHDRRLPGTGMFDLKTRAVVSVRMGAKDFQKGMDYEIRARFGQFESFEREYFDMIRSAFLKYSLQVRMGRMDGIFVAFHNTQRIFGFQYVSINEMDEALHGTAIRALGDKEFRLSLGLLNEVLNRASTKFPGRSLRIHIETRESKTTPFMYIFATPVTEEGINEVQNSNKASIEAFEREILGLEHADIAEARVDEAERQIEEEEEEEEEEEDEGGEEGLKEYDDAEEDEDSLDVWEDMRSVVQETMENETLGITSIREELESALDQSGLLKGTSQEQARQYVDALLEVITSVAAEGAQSNSAGDGTGVIPPDNHSPPVETSDVESEVVSRNGNDTVEDTDKDQEQGAFEEDVATREPEQDQQQGNDIGKAEGSSDPSPSDNPSLKDLIIKLAGQLEASSIEGKDAFEGADDQSDQEAISDQAKLQEFGRILTEMITSSKGARDSDEEVPTISRGVISSDGTESGDAALVSDIEQRLESHRARSQSAGESAKPKDTPQATEESPTELYGMILTIRNKVNGKYVTRPSNLTKKCSWVVEYSIEEIEERRAKQVYQAVKKRRETLMTNQDQRQGAWGGEFREKLYELSKKGRAFRERETQIAKQRPLHVVGMSKPKKWEDVFGDMSKA</sequence>
<evidence type="ECO:0000313" key="2">
    <source>
        <dbReference type="EMBL" id="KAJ9148249.1"/>
    </source>
</evidence>
<keyword evidence="3" id="KW-1185">Reference proteome</keyword>
<comment type="caution">
    <text evidence="2">The sequence shown here is derived from an EMBL/GenBank/DDBJ whole genome shotgun (WGS) entry which is preliminary data.</text>
</comment>
<feature type="compositionally biased region" description="Basic residues" evidence="1">
    <location>
        <begin position="176"/>
        <end position="189"/>
    </location>
</feature>
<feature type="region of interest" description="Disordered" evidence="1">
    <location>
        <begin position="878"/>
        <end position="898"/>
    </location>
</feature>
<feature type="compositionally biased region" description="Acidic residues" evidence="1">
    <location>
        <begin position="677"/>
        <end position="693"/>
    </location>
</feature>
<feature type="compositionally biased region" description="Polar residues" evidence="1">
    <location>
        <begin position="245"/>
        <end position="256"/>
    </location>
</feature>
<feature type="region of interest" description="Disordered" evidence="1">
    <location>
        <begin position="28"/>
        <end position="71"/>
    </location>
</feature>
<feature type="compositionally biased region" description="Acidic residues" evidence="1">
    <location>
        <begin position="700"/>
        <end position="709"/>
    </location>
</feature>
<feature type="compositionally biased region" description="Low complexity" evidence="1">
    <location>
        <begin position="850"/>
        <end position="859"/>
    </location>
</feature>
<evidence type="ECO:0000256" key="1">
    <source>
        <dbReference type="SAM" id="MobiDB-lite"/>
    </source>
</evidence>
<dbReference type="EMBL" id="JANBVO010000013">
    <property type="protein sequence ID" value="KAJ9148249.1"/>
    <property type="molecule type" value="Genomic_DNA"/>
</dbReference>
<evidence type="ECO:0000313" key="3">
    <source>
        <dbReference type="Proteomes" id="UP001174694"/>
    </source>
</evidence>
<feature type="compositionally biased region" description="Low complexity" evidence="1">
    <location>
        <begin position="114"/>
        <end position="124"/>
    </location>
</feature>
<feature type="region of interest" description="Disordered" evidence="1">
    <location>
        <begin position="911"/>
        <end position="981"/>
    </location>
</feature>
<gene>
    <name evidence="2" type="ORF">NKR23_g5159</name>
</gene>